<evidence type="ECO:0000313" key="3">
    <source>
        <dbReference type="EMBL" id="MFC7328358.1"/>
    </source>
</evidence>
<protein>
    <submittedName>
        <fullName evidence="3">HGxxPAAW family protein</fullName>
    </submittedName>
</protein>
<keyword evidence="2" id="KW-0472">Membrane</keyword>
<accession>A0ABW2KG66</accession>
<organism evidence="3 4">
    <name type="scientific">Marinactinospora rubrisoli</name>
    <dbReference type="NCBI Taxonomy" id="2715399"/>
    <lineage>
        <taxon>Bacteria</taxon>
        <taxon>Bacillati</taxon>
        <taxon>Actinomycetota</taxon>
        <taxon>Actinomycetes</taxon>
        <taxon>Streptosporangiales</taxon>
        <taxon>Nocardiopsidaceae</taxon>
        <taxon>Marinactinospora</taxon>
    </lineage>
</organism>
<evidence type="ECO:0000256" key="1">
    <source>
        <dbReference type="SAM" id="MobiDB-lite"/>
    </source>
</evidence>
<keyword evidence="2" id="KW-0812">Transmembrane</keyword>
<evidence type="ECO:0000313" key="4">
    <source>
        <dbReference type="Proteomes" id="UP001596540"/>
    </source>
</evidence>
<evidence type="ECO:0000256" key="2">
    <source>
        <dbReference type="SAM" id="Phobius"/>
    </source>
</evidence>
<gene>
    <name evidence="3" type="ORF">ACFQRF_11445</name>
</gene>
<proteinExistence type="predicted"/>
<keyword evidence="4" id="KW-1185">Reference proteome</keyword>
<dbReference type="RefSeq" id="WP_379871021.1">
    <property type="nucleotide sequence ID" value="NZ_JBHTBH010000005.1"/>
</dbReference>
<dbReference type="Proteomes" id="UP001596540">
    <property type="component" value="Unassembled WGS sequence"/>
</dbReference>
<sequence length="111" mass="11382">MADAHHDDHGNTPSAWFLTASWIVVWSIAGVAIILGKDLVTWTVVALAGSVVCAVIAGVMKKAGLGRKSPRVAPPSRAEWEAERAAAASAAPEKSAKKKGGDAKEPAAAAK</sequence>
<dbReference type="EMBL" id="JBHTBH010000005">
    <property type="protein sequence ID" value="MFC7328358.1"/>
    <property type="molecule type" value="Genomic_DNA"/>
</dbReference>
<feature type="transmembrane region" description="Helical" evidence="2">
    <location>
        <begin position="15"/>
        <end position="35"/>
    </location>
</feature>
<comment type="caution">
    <text evidence="3">The sequence shown here is derived from an EMBL/GenBank/DDBJ whole genome shotgun (WGS) entry which is preliminary data.</text>
</comment>
<feature type="transmembrane region" description="Helical" evidence="2">
    <location>
        <begin position="41"/>
        <end position="60"/>
    </location>
</feature>
<keyword evidence="2" id="KW-1133">Transmembrane helix</keyword>
<dbReference type="NCBIfam" id="NF041681">
    <property type="entry name" value="HGxxPAAW"/>
    <property type="match status" value="1"/>
</dbReference>
<feature type="region of interest" description="Disordered" evidence="1">
    <location>
        <begin position="66"/>
        <end position="111"/>
    </location>
</feature>
<reference evidence="4" key="1">
    <citation type="journal article" date="2019" name="Int. J. Syst. Evol. Microbiol.">
        <title>The Global Catalogue of Microorganisms (GCM) 10K type strain sequencing project: providing services to taxonomists for standard genome sequencing and annotation.</title>
        <authorList>
            <consortium name="The Broad Institute Genomics Platform"/>
            <consortium name="The Broad Institute Genome Sequencing Center for Infectious Disease"/>
            <person name="Wu L."/>
            <person name="Ma J."/>
        </authorList>
    </citation>
    <scope>NUCLEOTIDE SEQUENCE [LARGE SCALE GENOMIC DNA]</scope>
    <source>
        <strain evidence="4">CGMCC 4.7382</strain>
    </source>
</reference>
<name>A0ABW2KG66_9ACTN</name>